<proteinExistence type="predicted"/>
<dbReference type="AlphaFoldDB" id="A0A6B0R8S8"/>
<keyword evidence="2" id="KW-1185">Reference proteome</keyword>
<evidence type="ECO:0000313" key="2">
    <source>
        <dbReference type="Proteomes" id="UP000322234"/>
    </source>
</evidence>
<evidence type="ECO:0000313" key="1">
    <source>
        <dbReference type="EMBL" id="MXQ85287.1"/>
    </source>
</evidence>
<reference evidence="1" key="1">
    <citation type="submission" date="2019-10" db="EMBL/GenBank/DDBJ databases">
        <title>The sequence and de novo assembly of the wild yak genome.</title>
        <authorList>
            <person name="Liu Y."/>
        </authorList>
    </citation>
    <scope>NUCLEOTIDE SEQUENCE [LARGE SCALE GENOMIC DNA]</scope>
    <source>
        <strain evidence="1">WY2019</strain>
    </source>
</reference>
<name>A0A6B0R8S8_9CETA</name>
<gene>
    <name evidence="1" type="ORF">E5288_WYG014373</name>
</gene>
<comment type="caution">
    <text evidence="1">The sequence shown here is derived from an EMBL/GenBank/DDBJ whole genome shotgun (WGS) entry which is preliminary data.</text>
</comment>
<organism evidence="1 2">
    <name type="scientific">Bos mutus</name>
    <name type="common">wild yak</name>
    <dbReference type="NCBI Taxonomy" id="72004"/>
    <lineage>
        <taxon>Eukaryota</taxon>
        <taxon>Metazoa</taxon>
        <taxon>Chordata</taxon>
        <taxon>Craniata</taxon>
        <taxon>Vertebrata</taxon>
        <taxon>Euteleostomi</taxon>
        <taxon>Mammalia</taxon>
        <taxon>Eutheria</taxon>
        <taxon>Laurasiatheria</taxon>
        <taxon>Artiodactyla</taxon>
        <taxon>Ruminantia</taxon>
        <taxon>Pecora</taxon>
        <taxon>Bovidae</taxon>
        <taxon>Bovinae</taxon>
        <taxon>Bos</taxon>
    </lineage>
</organism>
<dbReference type="Proteomes" id="UP000322234">
    <property type="component" value="Unassembled WGS sequence"/>
</dbReference>
<dbReference type="EMBL" id="VBQZ03000025">
    <property type="protein sequence ID" value="MXQ85287.1"/>
    <property type="molecule type" value="Genomic_DNA"/>
</dbReference>
<accession>A0A6B0R8S8</accession>
<sequence length="78" mass="8659">MYLLLPALTPVCWRPGPEHRSWRGNVLTSVRLYDPRTPNAGGKAATWVLSQWQTAHVDAWTKGLEGNSKSSADQAEEP</sequence>
<protein>
    <submittedName>
        <fullName evidence="1">Uncharacterized protein</fullName>
    </submittedName>
</protein>